<evidence type="ECO:0000313" key="3">
    <source>
        <dbReference type="EMBL" id="WOK93306.1"/>
    </source>
</evidence>
<feature type="chain" id="PRO_5042901347" evidence="2">
    <location>
        <begin position="20"/>
        <end position="171"/>
    </location>
</feature>
<keyword evidence="2" id="KW-0732">Signal</keyword>
<organism evidence="3 4">
    <name type="scientific">Canna indica</name>
    <name type="common">Indian-shot</name>
    <dbReference type="NCBI Taxonomy" id="4628"/>
    <lineage>
        <taxon>Eukaryota</taxon>
        <taxon>Viridiplantae</taxon>
        <taxon>Streptophyta</taxon>
        <taxon>Embryophyta</taxon>
        <taxon>Tracheophyta</taxon>
        <taxon>Spermatophyta</taxon>
        <taxon>Magnoliopsida</taxon>
        <taxon>Liliopsida</taxon>
        <taxon>Zingiberales</taxon>
        <taxon>Cannaceae</taxon>
        <taxon>Canna</taxon>
    </lineage>
</organism>
<gene>
    <name evidence="3" type="ORF">Cni_G02003</name>
</gene>
<feature type="signal peptide" evidence="2">
    <location>
        <begin position="1"/>
        <end position="19"/>
    </location>
</feature>
<feature type="compositionally biased region" description="Low complexity" evidence="1">
    <location>
        <begin position="139"/>
        <end position="161"/>
    </location>
</feature>
<proteinExistence type="predicted"/>
<protein>
    <submittedName>
        <fullName evidence="3">Pectinesterase/pectinesterase inhibitor 51</fullName>
    </submittedName>
</protein>
<name>A0AAQ3JNW5_9LILI</name>
<accession>A0AAQ3JNW5</accession>
<dbReference type="EMBL" id="CP136890">
    <property type="protein sequence ID" value="WOK93306.1"/>
    <property type="molecule type" value="Genomic_DNA"/>
</dbReference>
<evidence type="ECO:0000256" key="2">
    <source>
        <dbReference type="SAM" id="SignalP"/>
    </source>
</evidence>
<evidence type="ECO:0000256" key="1">
    <source>
        <dbReference type="SAM" id="MobiDB-lite"/>
    </source>
</evidence>
<evidence type="ECO:0000313" key="4">
    <source>
        <dbReference type="Proteomes" id="UP001327560"/>
    </source>
</evidence>
<dbReference type="Proteomes" id="UP001327560">
    <property type="component" value="Chromosome 1"/>
</dbReference>
<reference evidence="3 4" key="1">
    <citation type="submission" date="2023-10" db="EMBL/GenBank/DDBJ databases">
        <title>Chromosome-scale genome assembly provides insights into flower coloration mechanisms of Canna indica.</title>
        <authorList>
            <person name="Li C."/>
        </authorList>
    </citation>
    <scope>NUCLEOTIDE SEQUENCE [LARGE SCALE GENOMIC DNA]</scope>
    <source>
        <tissue evidence="3">Flower</tissue>
    </source>
</reference>
<dbReference type="AlphaFoldDB" id="A0AAQ3JNW5"/>
<feature type="region of interest" description="Disordered" evidence="1">
    <location>
        <begin position="88"/>
        <end position="171"/>
    </location>
</feature>
<sequence>MASSLLPPVFFSLLCIAFANNHSHQHHRGASLPSPKADTSSVDVAIKQAYSASLYLDLCKSTLSNIASSLPANSSTVDLILVTLSTASQVSRPPAPTPTPSSMCQPPTSTSPPPPAIASSSSPSSNTASPMRSPPGSFPTPAFSLAPPSSTSTTAGPCSSTLTASSRWATP</sequence>
<feature type="compositionally biased region" description="Polar residues" evidence="1">
    <location>
        <begin position="162"/>
        <end position="171"/>
    </location>
</feature>
<feature type="compositionally biased region" description="Low complexity" evidence="1">
    <location>
        <begin position="117"/>
        <end position="130"/>
    </location>
</feature>
<keyword evidence="4" id="KW-1185">Reference proteome</keyword>